<dbReference type="PANTHER" id="PTHR45348">
    <property type="entry name" value="HYPOTHETICAL OXIDOREDUCTASE (EUROFUNG)"/>
    <property type="match status" value="1"/>
</dbReference>
<dbReference type="Proteomes" id="UP001150266">
    <property type="component" value="Unassembled WGS sequence"/>
</dbReference>
<dbReference type="PANTHER" id="PTHR45348:SF2">
    <property type="entry name" value="ZINC-TYPE ALCOHOL DEHYDROGENASE-LIKE PROTEIN C2E1P3.01"/>
    <property type="match status" value="1"/>
</dbReference>
<dbReference type="InterPro" id="IPR047122">
    <property type="entry name" value="Trans-enoyl_RdTase-like"/>
</dbReference>
<dbReference type="OrthoDB" id="3233595at2759"/>
<dbReference type="InterPro" id="IPR013154">
    <property type="entry name" value="ADH-like_N"/>
</dbReference>
<evidence type="ECO:0000313" key="2">
    <source>
        <dbReference type="EMBL" id="KAJ4470210.1"/>
    </source>
</evidence>
<organism evidence="2 3">
    <name type="scientific">Lentinula aciculospora</name>
    <dbReference type="NCBI Taxonomy" id="153920"/>
    <lineage>
        <taxon>Eukaryota</taxon>
        <taxon>Fungi</taxon>
        <taxon>Dikarya</taxon>
        <taxon>Basidiomycota</taxon>
        <taxon>Agaricomycotina</taxon>
        <taxon>Agaricomycetes</taxon>
        <taxon>Agaricomycetidae</taxon>
        <taxon>Agaricales</taxon>
        <taxon>Marasmiineae</taxon>
        <taxon>Omphalotaceae</taxon>
        <taxon>Lentinula</taxon>
    </lineage>
</organism>
<dbReference type="AlphaFoldDB" id="A0A9W9DI29"/>
<protein>
    <submittedName>
        <fullName evidence="2">GroES-like protein</fullName>
    </submittedName>
</protein>
<sequence length="344" mass="36929">MSIQQSLVLESKQGSLIVSETPIPQLQPGELLIKVQAAGLNPVDWKIQATGFLVESYPAVLGSDVAGDIEQVGEGVVGWAKGDKVLFQGFYRNERAAFQQYTTIPADLVAKIPSKYTYSQAAAIPVSLSCAIYGLYAPKPIGLGLNPTIDPSVKQTGQPVLVLGGSTAVGKYAIQLLRYMEFSPIITYASSKHSAHLESLGATHIIDRQEVPLADLPSVIAKTTELPLKIVFEVVGDTETLEAGINCLVDGGALVTVNSRANTDRNDGKTVVAVFGTVHLPHTRAFGKVLYERLPQLLEKDVIVPPRVEDLTNGLKGIVDGLQRLKRNEISGFKLIGHPQEPSS</sequence>
<proteinExistence type="predicted"/>
<dbReference type="SUPFAM" id="SSF50129">
    <property type="entry name" value="GroES-like"/>
    <property type="match status" value="1"/>
</dbReference>
<dbReference type="InterPro" id="IPR013149">
    <property type="entry name" value="ADH-like_C"/>
</dbReference>
<dbReference type="InterPro" id="IPR011032">
    <property type="entry name" value="GroES-like_sf"/>
</dbReference>
<dbReference type="CDD" id="cd08249">
    <property type="entry name" value="enoyl_reductase_like"/>
    <property type="match status" value="1"/>
</dbReference>
<dbReference type="SUPFAM" id="SSF51735">
    <property type="entry name" value="NAD(P)-binding Rossmann-fold domains"/>
    <property type="match status" value="1"/>
</dbReference>
<gene>
    <name evidence="2" type="ORF">J3R30DRAFT_1239141</name>
</gene>
<accession>A0A9W9DI29</accession>
<name>A0A9W9DI29_9AGAR</name>
<dbReference type="GO" id="GO:0016651">
    <property type="term" value="F:oxidoreductase activity, acting on NAD(P)H"/>
    <property type="evidence" value="ECO:0007669"/>
    <property type="project" value="InterPro"/>
</dbReference>
<dbReference type="Gene3D" id="3.40.50.720">
    <property type="entry name" value="NAD(P)-binding Rossmann-like Domain"/>
    <property type="match status" value="1"/>
</dbReference>
<dbReference type="SMART" id="SM00829">
    <property type="entry name" value="PKS_ER"/>
    <property type="match status" value="1"/>
</dbReference>
<comment type="caution">
    <text evidence="2">The sequence shown here is derived from an EMBL/GenBank/DDBJ whole genome shotgun (WGS) entry which is preliminary data.</text>
</comment>
<reference evidence="2" key="1">
    <citation type="submission" date="2022-08" db="EMBL/GenBank/DDBJ databases">
        <title>A Global Phylogenomic Analysis of the Shiitake Genus Lentinula.</title>
        <authorList>
            <consortium name="DOE Joint Genome Institute"/>
            <person name="Sierra-Patev S."/>
            <person name="Min B."/>
            <person name="Naranjo-Ortiz M."/>
            <person name="Looney B."/>
            <person name="Konkel Z."/>
            <person name="Slot J.C."/>
            <person name="Sakamoto Y."/>
            <person name="Steenwyk J.L."/>
            <person name="Rokas A."/>
            <person name="Carro J."/>
            <person name="Camarero S."/>
            <person name="Ferreira P."/>
            <person name="Molpeceres G."/>
            <person name="Ruiz-Duenas F.J."/>
            <person name="Serrano A."/>
            <person name="Henrissat B."/>
            <person name="Drula E."/>
            <person name="Hughes K.W."/>
            <person name="Mata J.L."/>
            <person name="Ishikawa N.K."/>
            <person name="Vargas-Isla R."/>
            <person name="Ushijima S."/>
            <person name="Smith C.A."/>
            <person name="Ahrendt S."/>
            <person name="Andreopoulos W."/>
            <person name="He G."/>
            <person name="Labutti K."/>
            <person name="Lipzen A."/>
            <person name="Ng V."/>
            <person name="Riley R."/>
            <person name="Sandor L."/>
            <person name="Barry K."/>
            <person name="Martinez A.T."/>
            <person name="Xiao Y."/>
            <person name="Gibbons J.G."/>
            <person name="Terashima K."/>
            <person name="Grigoriev I.V."/>
            <person name="Hibbett D.S."/>
        </authorList>
    </citation>
    <scope>NUCLEOTIDE SEQUENCE</scope>
    <source>
        <strain evidence="2">JLM2183</strain>
    </source>
</reference>
<dbReference type="Pfam" id="PF00107">
    <property type="entry name" value="ADH_zinc_N"/>
    <property type="match status" value="1"/>
</dbReference>
<dbReference type="InterPro" id="IPR020843">
    <property type="entry name" value="ER"/>
</dbReference>
<dbReference type="InterPro" id="IPR036291">
    <property type="entry name" value="NAD(P)-bd_dom_sf"/>
</dbReference>
<dbReference type="EMBL" id="JAOTPV010000027">
    <property type="protein sequence ID" value="KAJ4470210.1"/>
    <property type="molecule type" value="Genomic_DNA"/>
</dbReference>
<evidence type="ECO:0000259" key="1">
    <source>
        <dbReference type="SMART" id="SM00829"/>
    </source>
</evidence>
<evidence type="ECO:0000313" key="3">
    <source>
        <dbReference type="Proteomes" id="UP001150266"/>
    </source>
</evidence>
<feature type="domain" description="Enoyl reductase (ER)" evidence="1">
    <location>
        <begin position="14"/>
        <end position="336"/>
    </location>
</feature>
<keyword evidence="3" id="KW-1185">Reference proteome</keyword>
<dbReference type="Gene3D" id="3.90.180.10">
    <property type="entry name" value="Medium-chain alcohol dehydrogenases, catalytic domain"/>
    <property type="match status" value="1"/>
</dbReference>
<dbReference type="Pfam" id="PF08240">
    <property type="entry name" value="ADH_N"/>
    <property type="match status" value="1"/>
</dbReference>